<dbReference type="InterPro" id="IPR008912">
    <property type="entry name" value="Uncharacterised_CoxE"/>
</dbReference>
<dbReference type="InterPro" id="IPR036465">
    <property type="entry name" value="vWFA_dom_sf"/>
</dbReference>
<name>A0A938YCR2_9ACTN</name>
<dbReference type="Proteomes" id="UP000663792">
    <property type="component" value="Unassembled WGS sequence"/>
</dbReference>
<dbReference type="InterPro" id="IPR011195">
    <property type="entry name" value="UCP010256"/>
</dbReference>
<dbReference type="RefSeq" id="WP_205261178.1">
    <property type="nucleotide sequence ID" value="NZ_JAERWK010000016.1"/>
</dbReference>
<organism evidence="3 4">
    <name type="scientific">Nakamurella leprariae</name>
    <dbReference type="NCBI Taxonomy" id="2803911"/>
    <lineage>
        <taxon>Bacteria</taxon>
        <taxon>Bacillati</taxon>
        <taxon>Actinomycetota</taxon>
        <taxon>Actinomycetes</taxon>
        <taxon>Nakamurellales</taxon>
        <taxon>Nakamurellaceae</taxon>
        <taxon>Nakamurella</taxon>
    </lineage>
</organism>
<feature type="domain" description="VWFA" evidence="2">
    <location>
        <begin position="213"/>
        <end position="378"/>
    </location>
</feature>
<dbReference type="PANTHER" id="PTHR39338:SF6">
    <property type="entry name" value="BLL5662 PROTEIN"/>
    <property type="match status" value="1"/>
</dbReference>
<dbReference type="PANTHER" id="PTHR39338">
    <property type="entry name" value="BLL5662 PROTEIN-RELATED"/>
    <property type="match status" value="1"/>
</dbReference>
<dbReference type="Pfam" id="PF05762">
    <property type="entry name" value="VWA_CoxE"/>
    <property type="match status" value="1"/>
</dbReference>
<dbReference type="InterPro" id="IPR002035">
    <property type="entry name" value="VWF_A"/>
</dbReference>
<protein>
    <submittedName>
        <fullName evidence="3">VWA domain-containing protein</fullName>
    </submittedName>
</protein>
<evidence type="ECO:0000256" key="1">
    <source>
        <dbReference type="SAM" id="MobiDB-lite"/>
    </source>
</evidence>
<accession>A0A938YCR2</accession>
<sequence>MNAADGAVIDRRDDGPEEQPDVVETMTGFAWALRAAGVNAGRERLTTCLTALEHVDPVDPEAVYWTCRVSFCSEPDDQARFDAVFGRWFLEADPEDPEPASAGDAPIDRLAARRPPGAPGDRQEVVEEDPSSATEAADVEVLRHRDVALLADAERDEINRMIALLAPRVGRRRTLRRARGGRERLDVGRTVRAMLGTGGEPVRLVRDHRRDKPRRLVLLIDVSGSMAPYADVVLRFAHAAARVSPATEVFTLGTHLTRVTRQLRLRDPDHALSAAGAAIPDWSGGTRLGETLRAFLDRWGQRGLARRAVVVIASDGWERGDAALLGEQMARLARLAHRVVWINPHRGKAGFAPATAGMVAALPSIDDLVAGHSVAALTHVAEVIARA</sequence>
<proteinExistence type="predicted"/>
<dbReference type="CDD" id="cd00198">
    <property type="entry name" value="vWFA"/>
    <property type="match status" value="1"/>
</dbReference>
<dbReference type="AlphaFoldDB" id="A0A938YCR2"/>
<evidence type="ECO:0000259" key="2">
    <source>
        <dbReference type="SMART" id="SM00327"/>
    </source>
</evidence>
<feature type="region of interest" description="Disordered" evidence="1">
    <location>
        <begin position="1"/>
        <end position="20"/>
    </location>
</feature>
<keyword evidence="4" id="KW-1185">Reference proteome</keyword>
<evidence type="ECO:0000313" key="3">
    <source>
        <dbReference type="EMBL" id="MBM9468242.1"/>
    </source>
</evidence>
<gene>
    <name evidence="3" type="ORF">JL106_13235</name>
</gene>
<dbReference type="SUPFAM" id="SSF53300">
    <property type="entry name" value="vWA-like"/>
    <property type="match status" value="1"/>
</dbReference>
<feature type="region of interest" description="Disordered" evidence="1">
    <location>
        <begin position="92"/>
        <end position="136"/>
    </location>
</feature>
<dbReference type="PIRSF" id="PIRSF010256">
    <property type="entry name" value="CoxE_vWa"/>
    <property type="match status" value="1"/>
</dbReference>
<dbReference type="Gene3D" id="3.40.50.410">
    <property type="entry name" value="von Willebrand factor, type A domain"/>
    <property type="match status" value="1"/>
</dbReference>
<dbReference type="EMBL" id="JAERWK010000016">
    <property type="protein sequence ID" value="MBM9468242.1"/>
    <property type="molecule type" value="Genomic_DNA"/>
</dbReference>
<reference evidence="3" key="1">
    <citation type="submission" date="2021-01" db="EMBL/GenBank/DDBJ databases">
        <title>YIM 132084 draft genome.</title>
        <authorList>
            <person name="An D."/>
        </authorList>
    </citation>
    <scope>NUCLEOTIDE SEQUENCE</scope>
    <source>
        <strain evidence="3">YIM 132084</strain>
    </source>
</reference>
<comment type="caution">
    <text evidence="3">The sequence shown here is derived from an EMBL/GenBank/DDBJ whole genome shotgun (WGS) entry which is preliminary data.</text>
</comment>
<evidence type="ECO:0000313" key="4">
    <source>
        <dbReference type="Proteomes" id="UP000663792"/>
    </source>
</evidence>
<dbReference type="SMART" id="SM00327">
    <property type="entry name" value="VWA"/>
    <property type="match status" value="1"/>
</dbReference>